<accession>A0A8T0JEG0</accession>
<keyword evidence="2" id="KW-1185">Reference proteome</keyword>
<protein>
    <submittedName>
        <fullName evidence="1">Uncharacterized protein</fullName>
    </submittedName>
</protein>
<evidence type="ECO:0000313" key="1">
    <source>
        <dbReference type="EMBL" id="KAG0593279.1"/>
    </source>
</evidence>
<name>A0A8T0JEG0_CERPU</name>
<proteinExistence type="predicted"/>
<organism evidence="1 2">
    <name type="scientific">Ceratodon purpureus</name>
    <name type="common">Fire moss</name>
    <name type="synonym">Dicranum purpureum</name>
    <dbReference type="NCBI Taxonomy" id="3225"/>
    <lineage>
        <taxon>Eukaryota</taxon>
        <taxon>Viridiplantae</taxon>
        <taxon>Streptophyta</taxon>
        <taxon>Embryophyta</taxon>
        <taxon>Bryophyta</taxon>
        <taxon>Bryophytina</taxon>
        <taxon>Bryopsida</taxon>
        <taxon>Dicranidae</taxon>
        <taxon>Pseudoditrichales</taxon>
        <taxon>Ditrichaceae</taxon>
        <taxon>Ceratodon</taxon>
    </lineage>
</organism>
<dbReference type="EMBL" id="CM026421">
    <property type="protein sequence ID" value="KAG0593279.1"/>
    <property type="molecule type" value="Genomic_DNA"/>
</dbReference>
<dbReference type="AlphaFoldDB" id="A0A8T0JEG0"/>
<sequence length="78" mass="9080">MVNMLNLALPSHATKHEGPLVFMKSKPLIVPNYSFFDKHPQVRIRLDDPIRDVQNLTQLLPWCVYADAIMKVKTYRTN</sequence>
<comment type="caution">
    <text evidence="1">The sequence shown here is derived from an EMBL/GenBank/DDBJ whole genome shotgun (WGS) entry which is preliminary data.</text>
</comment>
<dbReference type="Proteomes" id="UP000822688">
    <property type="component" value="Chromosome 1"/>
</dbReference>
<reference evidence="1" key="1">
    <citation type="submission" date="2020-06" db="EMBL/GenBank/DDBJ databases">
        <title>WGS assembly of Ceratodon purpureus strain R40.</title>
        <authorList>
            <person name="Carey S.B."/>
            <person name="Jenkins J."/>
            <person name="Shu S."/>
            <person name="Lovell J.T."/>
            <person name="Sreedasyam A."/>
            <person name="Maumus F."/>
            <person name="Tiley G.P."/>
            <person name="Fernandez-Pozo N."/>
            <person name="Barry K."/>
            <person name="Chen C."/>
            <person name="Wang M."/>
            <person name="Lipzen A."/>
            <person name="Daum C."/>
            <person name="Saski C.A."/>
            <person name="Payton A.C."/>
            <person name="Mcbreen J.C."/>
            <person name="Conrad R.E."/>
            <person name="Kollar L.M."/>
            <person name="Olsson S."/>
            <person name="Huttunen S."/>
            <person name="Landis J.B."/>
            <person name="Wickett N.J."/>
            <person name="Johnson M.G."/>
            <person name="Rensing S.A."/>
            <person name="Grimwood J."/>
            <person name="Schmutz J."/>
            <person name="Mcdaniel S.F."/>
        </authorList>
    </citation>
    <scope>NUCLEOTIDE SEQUENCE</scope>
    <source>
        <strain evidence="1">R40</strain>
    </source>
</reference>
<gene>
    <name evidence="1" type="ORF">KC19_1G318000</name>
</gene>
<evidence type="ECO:0000313" key="2">
    <source>
        <dbReference type="Proteomes" id="UP000822688"/>
    </source>
</evidence>
<dbReference type="EMBL" id="CM026421">
    <property type="protein sequence ID" value="KAG0593280.1"/>
    <property type="molecule type" value="Genomic_DNA"/>
</dbReference>